<dbReference type="SUPFAM" id="SSF56112">
    <property type="entry name" value="Protein kinase-like (PK-like)"/>
    <property type="match status" value="1"/>
</dbReference>
<organism evidence="2 3">
    <name type="scientific">Cerrena zonata</name>
    <dbReference type="NCBI Taxonomy" id="2478898"/>
    <lineage>
        <taxon>Eukaryota</taxon>
        <taxon>Fungi</taxon>
        <taxon>Dikarya</taxon>
        <taxon>Basidiomycota</taxon>
        <taxon>Agaricomycotina</taxon>
        <taxon>Agaricomycetes</taxon>
        <taxon>Polyporales</taxon>
        <taxon>Cerrenaceae</taxon>
        <taxon>Cerrena</taxon>
    </lineage>
</organism>
<dbReference type="InterPro" id="IPR011009">
    <property type="entry name" value="Kinase-like_dom_sf"/>
</dbReference>
<dbReference type="GO" id="GO:0005524">
    <property type="term" value="F:ATP binding"/>
    <property type="evidence" value="ECO:0007669"/>
    <property type="project" value="InterPro"/>
</dbReference>
<evidence type="ECO:0000259" key="1">
    <source>
        <dbReference type="PROSITE" id="PS50011"/>
    </source>
</evidence>
<keyword evidence="3" id="KW-1185">Reference proteome</keyword>
<name>A0AAW0GJC8_9APHY</name>
<evidence type="ECO:0000313" key="3">
    <source>
        <dbReference type="Proteomes" id="UP001385951"/>
    </source>
</evidence>
<dbReference type="InterPro" id="IPR000719">
    <property type="entry name" value="Prot_kinase_dom"/>
</dbReference>
<dbReference type="GO" id="GO:0004672">
    <property type="term" value="F:protein kinase activity"/>
    <property type="evidence" value="ECO:0007669"/>
    <property type="project" value="InterPro"/>
</dbReference>
<dbReference type="Proteomes" id="UP001385951">
    <property type="component" value="Unassembled WGS sequence"/>
</dbReference>
<accession>A0AAW0GJC8</accession>
<dbReference type="EMBL" id="JASBNA010000007">
    <property type="protein sequence ID" value="KAK7689967.1"/>
    <property type="molecule type" value="Genomic_DNA"/>
</dbReference>
<dbReference type="AlphaFoldDB" id="A0AAW0GJC8"/>
<proteinExistence type="predicted"/>
<evidence type="ECO:0000313" key="2">
    <source>
        <dbReference type="EMBL" id="KAK7689967.1"/>
    </source>
</evidence>
<reference evidence="2 3" key="1">
    <citation type="submission" date="2022-09" db="EMBL/GenBank/DDBJ databases">
        <authorList>
            <person name="Palmer J.M."/>
        </authorList>
    </citation>
    <scope>NUCLEOTIDE SEQUENCE [LARGE SCALE GENOMIC DNA]</scope>
    <source>
        <strain evidence="2 3">DSM 7382</strain>
    </source>
</reference>
<protein>
    <recommendedName>
        <fullName evidence="1">Protein kinase domain-containing protein</fullName>
    </recommendedName>
</protein>
<sequence length="328" mass="37607">MTSQYHNRILPIHEISTLTLRDVCHKEGSEQFTDLEFSRSTPVPNLLCKVREDREIQVEVEPSILPVHPQGNAHIDVWIDTTEQLGCGKTSLVYEVEKCEVTWSTDIAEHYTIPPIVLKVSRQSQSPTLPREAYYYEFLEKLQGLVIPYYFGCFHAVIPSGVCFPPWNETKTELANSLTEIDNPNIPRVVTLLILERLGDERLPEGLNRSESMELKNELQYMVCEITARRNIVHNDIRYQNVLKAPDSPPGLRGKNSSFTGRAKQPYNWRFIDLGDAQEAPNLSKHTHFLLWDGPIDRLWRNLGYVDANTCNTESETHGEYTEGEPEV</sequence>
<feature type="domain" description="Protein kinase" evidence="1">
    <location>
        <begin position="79"/>
        <end position="328"/>
    </location>
</feature>
<dbReference type="PROSITE" id="PS50011">
    <property type="entry name" value="PROTEIN_KINASE_DOM"/>
    <property type="match status" value="1"/>
</dbReference>
<gene>
    <name evidence="2" type="ORF">QCA50_006607</name>
</gene>
<comment type="caution">
    <text evidence="2">The sequence shown here is derived from an EMBL/GenBank/DDBJ whole genome shotgun (WGS) entry which is preliminary data.</text>
</comment>